<gene>
    <name evidence="3" type="ORF">DWY14_12250</name>
    <name evidence="2" type="ORF">DXC17_07675</name>
    <name evidence="1" type="ORF">DXD04_08730</name>
</gene>
<dbReference type="Gene3D" id="1.10.357.10">
    <property type="entry name" value="Tetracycline Repressor, domain 2"/>
    <property type="match status" value="1"/>
</dbReference>
<evidence type="ECO:0000313" key="5">
    <source>
        <dbReference type="Proteomes" id="UP000260862"/>
    </source>
</evidence>
<dbReference type="AlphaFoldDB" id="A0A3E4N251"/>
<evidence type="ECO:0000313" key="2">
    <source>
        <dbReference type="EMBL" id="RGM40557.1"/>
    </source>
</evidence>
<organism evidence="1 5">
    <name type="scientific">Phocaeicola plebeius</name>
    <dbReference type="NCBI Taxonomy" id="310297"/>
    <lineage>
        <taxon>Bacteria</taxon>
        <taxon>Pseudomonadati</taxon>
        <taxon>Bacteroidota</taxon>
        <taxon>Bacteroidia</taxon>
        <taxon>Bacteroidales</taxon>
        <taxon>Bacteroidaceae</taxon>
        <taxon>Phocaeicola</taxon>
    </lineage>
</organism>
<dbReference type="Proteomes" id="UP000260862">
    <property type="component" value="Unassembled WGS sequence"/>
</dbReference>
<protein>
    <submittedName>
        <fullName evidence="1">TetR/AcrR family transcriptional regulator</fullName>
    </submittedName>
</protein>
<dbReference type="EMBL" id="QSTF01000015">
    <property type="protein sequence ID" value="RGM40557.1"/>
    <property type="molecule type" value="Genomic_DNA"/>
</dbReference>
<evidence type="ECO:0000313" key="3">
    <source>
        <dbReference type="EMBL" id="RGS05217.1"/>
    </source>
</evidence>
<dbReference type="InterPro" id="IPR009057">
    <property type="entry name" value="Homeodomain-like_sf"/>
</dbReference>
<dbReference type="RefSeq" id="WP_117672657.1">
    <property type="nucleotide sequence ID" value="NZ_CABOGR010000014.1"/>
</dbReference>
<sequence length="237" mass="27359">MEKRRKRRSAEDVEKSIWEAATTLIQKDGFSCLTATGIMQEAEIEPVQFYRRYKDLDAFIDEYVKKFDYWFSDVIKVADLGKNGQEYYENILCNLFNSLWDNKIMQELLRWEIATDNEISHRTAQLRELHTLPLCKKFANLFSDSDTDIVAISALIVGGVYYMTLHDRLSEFSGINLGKEPDKERILKAIKHLSSLLFHDQSKSSVVSIAIAMKRDSVSSEKISEYTGIPLQIVEEL</sequence>
<dbReference type="Proteomes" id="UP000260780">
    <property type="component" value="Unassembled WGS sequence"/>
</dbReference>
<evidence type="ECO:0000313" key="4">
    <source>
        <dbReference type="Proteomes" id="UP000260780"/>
    </source>
</evidence>
<dbReference type="SUPFAM" id="SSF46689">
    <property type="entry name" value="Homeodomain-like"/>
    <property type="match status" value="1"/>
</dbReference>
<reference evidence="4 5" key="1">
    <citation type="submission" date="2018-08" db="EMBL/GenBank/DDBJ databases">
        <title>A genome reference for cultivated species of the human gut microbiota.</title>
        <authorList>
            <person name="Zou Y."/>
            <person name="Xue W."/>
            <person name="Luo G."/>
        </authorList>
    </citation>
    <scope>NUCLEOTIDE SEQUENCE [LARGE SCALE GENOMIC DNA]</scope>
    <source>
        <strain evidence="3 6">AF24-16AC</strain>
        <strain evidence="2 4">OM08-14</strain>
        <strain evidence="1 5">TF10-3AC</strain>
    </source>
</reference>
<comment type="caution">
    <text evidence="1">The sequence shown here is derived from an EMBL/GenBank/DDBJ whole genome shotgun (WGS) entry which is preliminary data.</text>
</comment>
<evidence type="ECO:0000313" key="1">
    <source>
        <dbReference type="EMBL" id="RGK55874.1"/>
    </source>
</evidence>
<evidence type="ECO:0000313" key="6">
    <source>
        <dbReference type="Proteomes" id="UP000285750"/>
    </source>
</evidence>
<dbReference type="Proteomes" id="UP000285750">
    <property type="component" value="Unassembled WGS sequence"/>
</dbReference>
<proteinExistence type="predicted"/>
<accession>A0A3E4N251</accession>
<dbReference type="EMBL" id="QRUY01000029">
    <property type="protein sequence ID" value="RGS05217.1"/>
    <property type="molecule type" value="Genomic_DNA"/>
</dbReference>
<keyword evidence="5" id="KW-1185">Reference proteome</keyword>
<name>A0A3E4N251_9BACT</name>
<dbReference type="EMBL" id="QSQT01000014">
    <property type="protein sequence ID" value="RGK55874.1"/>
    <property type="molecule type" value="Genomic_DNA"/>
</dbReference>